<evidence type="ECO:0000256" key="1">
    <source>
        <dbReference type="ARBA" id="ARBA00006914"/>
    </source>
</evidence>
<proteinExistence type="inferred from homology"/>
<dbReference type="SUPFAM" id="SSF52540">
    <property type="entry name" value="P-loop containing nucleoside triphosphate hydrolases"/>
    <property type="match status" value="1"/>
</dbReference>
<protein>
    <submittedName>
        <fullName evidence="5">ATPase family protein associated with various cellular activities (AAA)</fullName>
    </submittedName>
</protein>
<evidence type="ECO:0000313" key="5">
    <source>
        <dbReference type="EMBL" id="TCO70116.1"/>
    </source>
</evidence>
<comment type="similarity">
    <text evidence="1">Belongs to the AAA ATPase family.</text>
</comment>
<dbReference type="RefSeq" id="WP_132545779.1">
    <property type="nucleotide sequence ID" value="NZ_SLWW01000011.1"/>
</dbReference>
<evidence type="ECO:0000256" key="3">
    <source>
        <dbReference type="ARBA" id="ARBA00022840"/>
    </source>
</evidence>
<dbReference type="GO" id="GO:0016887">
    <property type="term" value="F:ATP hydrolysis activity"/>
    <property type="evidence" value="ECO:0007669"/>
    <property type="project" value="InterPro"/>
</dbReference>
<feature type="domain" description="AAA+ ATPase" evidence="4">
    <location>
        <begin position="450"/>
        <end position="582"/>
    </location>
</feature>
<keyword evidence="2" id="KW-0547">Nucleotide-binding</keyword>
<sequence length="676" mass="72342">MSRISAPLSHDPFGPERLTPELRIADPGLAWWAGQAVLRLRREVAWSRRTGEDERDPAQMSLDLLRHREARADFFAHDVAARFLSDRLGRAPASGGRFARLADRAGLEPAECFVLALALLPMIDGALGPVVALLEGDAGRSAPSLALAQRLWDEPLDILAAADPARPLRRFGLIDAPTLAAPMAAAPALARLLAADPAPEALGLRPLPRGTGASAAIARRFAQAPDGLEIVVLTGPAAADAPGLAACLAAERTVFASALTDPAALSGHVLLAWVLEGDLVTEAPLATRDAAQALAQALGAAEGLGLRLFLHLTARDHAAALPPALLGPVVPIPPQSEAVRAARLATAFPHLARHAARIARDFRLETGETARLVLALAGNGLDAEELATATRAECSVDFHGLAEPLVPRYGRADIVLPPAIARQFDEAIAAIAGAPRLRHDWDGARRLGEGGIPLLFAGVPGTGKTMGAEVIARETGLPLFRIDLSQVVNKYIGETEKNLARVFDAAEKVRCILFFDEADALFGKRTEVRDANDRFANVETGYLLQRMDSFTGVSVLATNRRKDLDEAFTRRLRYVIEFPVPGAEERLAIWQSVFPAAIDASDLDTAFLARQFQITGGHIRSIAMNAALQAAARGETPSVRMADVLIATRRELDKLSRKSGADAFGRYWHEIEELRA</sequence>
<dbReference type="InterPro" id="IPR003593">
    <property type="entry name" value="AAA+_ATPase"/>
</dbReference>
<evidence type="ECO:0000259" key="4">
    <source>
        <dbReference type="SMART" id="SM00382"/>
    </source>
</evidence>
<dbReference type="GO" id="GO:0005524">
    <property type="term" value="F:ATP binding"/>
    <property type="evidence" value="ECO:0007669"/>
    <property type="project" value="UniProtKB-KW"/>
</dbReference>
<dbReference type="InterPro" id="IPR050221">
    <property type="entry name" value="26S_Proteasome_ATPase"/>
</dbReference>
<reference evidence="5 6" key="1">
    <citation type="submission" date="2019-03" db="EMBL/GenBank/DDBJ databases">
        <title>Genomic Encyclopedia of Type Strains, Phase IV (KMG-IV): sequencing the most valuable type-strain genomes for metagenomic binning, comparative biology and taxonomic classification.</title>
        <authorList>
            <person name="Goeker M."/>
        </authorList>
    </citation>
    <scope>NUCLEOTIDE SEQUENCE [LARGE SCALE GENOMIC DNA]</scope>
    <source>
        <strain evidence="5 6">DSM 4868</strain>
    </source>
</reference>
<accession>A0A4R2KHX7</accession>
<dbReference type="InterPro" id="IPR003959">
    <property type="entry name" value="ATPase_AAA_core"/>
</dbReference>
<dbReference type="EMBL" id="SLWW01000011">
    <property type="protein sequence ID" value="TCO70116.1"/>
    <property type="molecule type" value="Genomic_DNA"/>
</dbReference>
<evidence type="ECO:0000256" key="2">
    <source>
        <dbReference type="ARBA" id="ARBA00022741"/>
    </source>
</evidence>
<comment type="caution">
    <text evidence="5">The sequence shown here is derived from an EMBL/GenBank/DDBJ whole genome shotgun (WGS) entry which is preliminary data.</text>
</comment>
<keyword evidence="6" id="KW-1185">Reference proteome</keyword>
<name>A0A4R2KHX7_9RHOB</name>
<dbReference type="Pfam" id="PF00004">
    <property type="entry name" value="AAA"/>
    <property type="match status" value="1"/>
</dbReference>
<dbReference type="OrthoDB" id="7438987at2"/>
<gene>
    <name evidence="5" type="ORF">EV655_11158</name>
</gene>
<organism evidence="5 6">
    <name type="scientific">Rhodovulum euryhalinum</name>
    <dbReference type="NCBI Taxonomy" id="35805"/>
    <lineage>
        <taxon>Bacteria</taxon>
        <taxon>Pseudomonadati</taxon>
        <taxon>Pseudomonadota</taxon>
        <taxon>Alphaproteobacteria</taxon>
        <taxon>Rhodobacterales</taxon>
        <taxon>Paracoccaceae</taxon>
        <taxon>Rhodovulum</taxon>
    </lineage>
</organism>
<dbReference type="CDD" id="cd19481">
    <property type="entry name" value="RecA-like_protease"/>
    <property type="match status" value="1"/>
</dbReference>
<dbReference type="PANTHER" id="PTHR23073">
    <property type="entry name" value="26S PROTEASOME REGULATORY SUBUNIT"/>
    <property type="match status" value="1"/>
</dbReference>
<dbReference type="InterPro" id="IPR027417">
    <property type="entry name" value="P-loop_NTPase"/>
</dbReference>
<evidence type="ECO:0000313" key="6">
    <source>
        <dbReference type="Proteomes" id="UP000295142"/>
    </source>
</evidence>
<keyword evidence="3" id="KW-0067">ATP-binding</keyword>
<dbReference type="Gene3D" id="3.40.50.300">
    <property type="entry name" value="P-loop containing nucleotide triphosphate hydrolases"/>
    <property type="match status" value="1"/>
</dbReference>
<dbReference type="AlphaFoldDB" id="A0A4R2KHX7"/>
<dbReference type="Proteomes" id="UP000295142">
    <property type="component" value="Unassembled WGS sequence"/>
</dbReference>
<dbReference type="SMART" id="SM00382">
    <property type="entry name" value="AAA"/>
    <property type="match status" value="1"/>
</dbReference>